<keyword evidence="3" id="KW-0804">Transcription</keyword>
<dbReference type="EMBL" id="MSFL01000008">
    <property type="protein sequence ID" value="PWY86061.1"/>
    <property type="molecule type" value="Genomic_DNA"/>
</dbReference>
<dbReference type="InterPro" id="IPR036864">
    <property type="entry name" value="Zn2-C6_fun-type_DNA-bd_sf"/>
</dbReference>
<evidence type="ECO:0000256" key="2">
    <source>
        <dbReference type="ARBA" id="ARBA00023125"/>
    </source>
</evidence>
<accession>A0A317WK51</accession>
<evidence type="ECO:0000259" key="6">
    <source>
        <dbReference type="PROSITE" id="PS50048"/>
    </source>
</evidence>
<dbReference type="Pfam" id="PF00172">
    <property type="entry name" value="Zn_clus"/>
    <property type="match status" value="1"/>
</dbReference>
<name>A0A317WK51_9EURO</name>
<proteinExistence type="predicted"/>
<sequence length="507" mass="56598">MVYRGKISMGCALCRKRRLRCNRGQPSCSQCLRVGQECSGYRDPNTLRVYDQSAEVVSKAQARHSAGRRCGPTKTSPAEELPSTPPLIYSPISDDQRAMSYVIPYYIGTDQNQGLLSFLPSLLMNDPSPALQASAKAIGLLGRKSRPHLKRLAREEYGIALCATNSALRNPKTATSDSTLGAVLLLSLHELITSQIVEMSGGWKNHAHGAAKLLELRGEEQLNSPVGLELFTVVRFQNVISSVFFRLGCQVHNSPTIAALSEIARSKRNEHTRPIESLYDMLIELNNLAIEVDEAHLQSDLGKQQFLIERCVFLDASLQAWTTSLSPAWSYTVIDDPRSHLPRFTYPPIYDDRYHIYHGVSIAAMWNNYRQMRIVLNEMIRMMALRRLRLQSVPQYQQIISRSAGIIDHMAGDICDSIPYYLISGEVGLGSIYRVVWPLFIAGRCAASGSRVKEWAMQILDLIGNLTGIQQAIDLSQLLKQRRPASVIPGGDLITESLFNRAARLSR</sequence>
<evidence type="ECO:0000256" key="5">
    <source>
        <dbReference type="SAM" id="MobiDB-lite"/>
    </source>
</evidence>
<evidence type="ECO:0000313" key="7">
    <source>
        <dbReference type="EMBL" id="PWY86061.1"/>
    </source>
</evidence>
<dbReference type="GeneID" id="37060957"/>
<dbReference type="Proteomes" id="UP000247233">
    <property type="component" value="Unassembled WGS sequence"/>
</dbReference>
<dbReference type="InterPro" id="IPR001138">
    <property type="entry name" value="Zn2Cys6_DnaBD"/>
</dbReference>
<keyword evidence="2" id="KW-0238">DNA-binding</keyword>
<evidence type="ECO:0000256" key="1">
    <source>
        <dbReference type="ARBA" id="ARBA00023015"/>
    </source>
</evidence>
<feature type="region of interest" description="Disordered" evidence="5">
    <location>
        <begin position="61"/>
        <end position="86"/>
    </location>
</feature>
<protein>
    <recommendedName>
        <fullName evidence="6">Zn(2)-C6 fungal-type domain-containing protein</fullName>
    </recommendedName>
</protein>
<dbReference type="PROSITE" id="PS50048">
    <property type="entry name" value="ZN2_CY6_FUNGAL_2"/>
    <property type="match status" value="1"/>
</dbReference>
<keyword evidence="8" id="KW-1185">Reference proteome</keyword>
<dbReference type="CDD" id="cd00067">
    <property type="entry name" value="GAL4"/>
    <property type="match status" value="1"/>
</dbReference>
<dbReference type="RefSeq" id="XP_025400613.1">
    <property type="nucleotide sequence ID" value="XM_025538720.1"/>
</dbReference>
<dbReference type="InterPro" id="IPR053175">
    <property type="entry name" value="DHMBA_Reg_Transcription_Factor"/>
</dbReference>
<dbReference type="Pfam" id="PF11951">
    <property type="entry name" value="Fungal_trans_2"/>
    <property type="match status" value="1"/>
</dbReference>
<dbReference type="GO" id="GO:0003677">
    <property type="term" value="F:DNA binding"/>
    <property type="evidence" value="ECO:0007669"/>
    <property type="project" value="UniProtKB-KW"/>
</dbReference>
<comment type="caution">
    <text evidence="7">The sequence shown here is derived from an EMBL/GenBank/DDBJ whole genome shotgun (WGS) entry which is preliminary data.</text>
</comment>
<evidence type="ECO:0000313" key="8">
    <source>
        <dbReference type="Proteomes" id="UP000247233"/>
    </source>
</evidence>
<evidence type="ECO:0000256" key="3">
    <source>
        <dbReference type="ARBA" id="ARBA00023163"/>
    </source>
</evidence>
<dbReference type="PROSITE" id="PS00463">
    <property type="entry name" value="ZN2_CY6_FUNGAL_1"/>
    <property type="match status" value="1"/>
</dbReference>
<reference evidence="7 8" key="1">
    <citation type="submission" date="2016-12" db="EMBL/GenBank/DDBJ databases">
        <title>The genomes of Aspergillus section Nigri reveals drivers in fungal speciation.</title>
        <authorList>
            <consortium name="DOE Joint Genome Institute"/>
            <person name="Vesth T.C."/>
            <person name="Nybo J."/>
            <person name="Theobald S."/>
            <person name="Brandl J."/>
            <person name="Frisvad J.C."/>
            <person name="Nielsen K.F."/>
            <person name="Lyhne E.K."/>
            <person name="Kogle M.E."/>
            <person name="Kuo A."/>
            <person name="Riley R."/>
            <person name="Clum A."/>
            <person name="Nolan M."/>
            <person name="Lipzen A."/>
            <person name="Salamov A."/>
            <person name="Henrissat B."/>
            <person name="Wiebenga A."/>
            <person name="De Vries R.P."/>
            <person name="Grigoriev I.V."/>
            <person name="Mortensen U.H."/>
            <person name="Andersen M.R."/>
            <person name="Baker S.E."/>
        </authorList>
    </citation>
    <scope>NUCLEOTIDE SEQUENCE [LARGE SCALE GENOMIC DNA]</scope>
    <source>
        <strain evidence="7 8">CBS 117.55</strain>
    </source>
</reference>
<dbReference type="AlphaFoldDB" id="A0A317WK51"/>
<dbReference type="OrthoDB" id="5429770at2759"/>
<dbReference type="SMART" id="SM00066">
    <property type="entry name" value="GAL4"/>
    <property type="match status" value="1"/>
</dbReference>
<dbReference type="GO" id="GO:0000981">
    <property type="term" value="F:DNA-binding transcription factor activity, RNA polymerase II-specific"/>
    <property type="evidence" value="ECO:0007669"/>
    <property type="project" value="InterPro"/>
</dbReference>
<dbReference type="GO" id="GO:0008270">
    <property type="term" value="F:zinc ion binding"/>
    <property type="evidence" value="ECO:0007669"/>
    <property type="project" value="InterPro"/>
</dbReference>
<dbReference type="VEuPathDB" id="FungiDB:BO70DRAFT_220422"/>
<dbReference type="PANTHER" id="PTHR38791">
    <property type="entry name" value="ZN(II)2CYS6 TRANSCRIPTION FACTOR (EUROFUNG)-RELATED-RELATED"/>
    <property type="match status" value="1"/>
</dbReference>
<gene>
    <name evidence="7" type="ORF">BO70DRAFT_220422</name>
</gene>
<keyword evidence="1" id="KW-0805">Transcription regulation</keyword>
<keyword evidence="4" id="KW-0539">Nucleus</keyword>
<dbReference type="STRING" id="1448321.A0A317WK51"/>
<dbReference type="SUPFAM" id="SSF57701">
    <property type="entry name" value="Zn2/Cys6 DNA-binding domain"/>
    <property type="match status" value="1"/>
</dbReference>
<dbReference type="GO" id="GO:0009893">
    <property type="term" value="P:positive regulation of metabolic process"/>
    <property type="evidence" value="ECO:0007669"/>
    <property type="project" value="UniProtKB-ARBA"/>
</dbReference>
<dbReference type="InterPro" id="IPR021858">
    <property type="entry name" value="Fun_TF"/>
</dbReference>
<feature type="domain" description="Zn(2)-C6 fungal-type" evidence="6">
    <location>
        <begin position="10"/>
        <end position="39"/>
    </location>
</feature>
<evidence type="ECO:0000256" key="4">
    <source>
        <dbReference type="ARBA" id="ARBA00023242"/>
    </source>
</evidence>
<organism evidence="7 8">
    <name type="scientific">Aspergillus heteromorphus CBS 117.55</name>
    <dbReference type="NCBI Taxonomy" id="1448321"/>
    <lineage>
        <taxon>Eukaryota</taxon>
        <taxon>Fungi</taxon>
        <taxon>Dikarya</taxon>
        <taxon>Ascomycota</taxon>
        <taxon>Pezizomycotina</taxon>
        <taxon>Eurotiomycetes</taxon>
        <taxon>Eurotiomycetidae</taxon>
        <taxon>Eurotiales</taxon>
        <taxon>Aspergillaceae</taxon>
        <taxon>Aspergillus</taxon>
        <taxon>Aspergillus subgen. Circumdati</taxon>
    </lineage>
</organism>
<dbReference type="Gene3D" id="4.10.240.10">
    <property type="entry name" value="Zn(2)-C6 fungal-type DNA-binding domain"/>
    <property type="match status" value="1"/>
</dbReference>